<evidence type="ECO:0000313" key="2">
    <source>
        <dbReference type="Proteomes" id="UP000276133"/>
    </source>
</evidence>
<accession>A0A3M7RSH8</accession>
<organism evidence="1 2">
    <name type="scientific">Brachionus plicatilis</name>
    <name type="common">Marine rotifer</name>
    <name type="synonym">Brachionus muelleri</name>
    <dbReference type="NCBI Taxonomy" id="10195"/>
    <lineage>
        <taxon>Eukaryota</taxon>
        <taxon>Metazoa</taxon>
        <taxon>Spiralia</taxon>
        <taxon>Gnathifera</taxon>
        <taxon>Rotifera</taxon>
        <taxon>Eurotatoria</taxon>
        <taxon>Monogononta</taxon>
        <taxon>Pseudotrocha</taxon>
        <taxon>Ploima</taxon>
        <taxon>Brachionidae</taxon>
        <taxon>Brachionus</taxon>
    </lineage>
</organism>
<evidence type="ECO:0000313" key="1">
    <source>
        <dbReference type="EMBL" id="RNA26523.1"/>
    </source>
</evidence>
<keyword evidence="2" id="KW-1185">Reference proteome</keyword>
<gene>
    <name evidence="1" type="ORF">BpHYR1_050619</name>
</gene>
<feature type="non-terminal residue" evidence="1">
    <location>
        <position position="1"/>
    </location>
</feature>
<dbReference type="Proteomes" id="UP000276133">
    <property type="component" value="Unassembled WGS sequence"/>
</dbReference>
<dbReference type="EMBL" id="REGN01002724">
    <property type="protein sequence ID" value="RNA26523.1"/>
    <property type="molecule type" value="Genomic_DNA"/>
</dbReference>
<name>A0A3M7RSH8_BRAPC</name>
<comment type="caution">
    <text evidence="1">The sequence shown here is derived from an EMBL/GenBank/DDBJ whole genome shotgun (WGS) entry which is preliminary data.</text>
</comment>
<dbReference type="AlphaFoldDB" id="A0A3M7RSH8"/>
<sequence>RFAEIQIVLFVYFLLFFYDSSIDFVDKVKILIGASSKSYSYFYVEKKNFAQIAKIDLDFSGQKSKKSHFDSLVLLVLSFTRTSCAYFILN</sequence>
<protein>
    <submittedName>
        <fullName evidence="1">Uncharacterized protein</fullName>
    </submittedName>
</protein>
<proteinExistence type="predicted"/>
<reference evidence="1 2" key="1">
    <citation type="journal article" date="2018" name="Sci. Rep.">
        <title>Genomic signatures of local adaptation to the degree of environmental predictability in rotifers.</title>
        <authorList>
            <person name="Franch-Gras L."/>
            <person name="Hahn C."/>
            <person name="Garcia-Roger E.M."/>
            <person name="Carmona M.J."/>
            <person name="Serra M."/>
            <person name="Gomez A."/>
        </authorList>
    </citation>
    <scope>NUCLEOTIDE SEQUENCE [LARGE SCALE GENOMIC DNA]</scope>
    <source>
        <strain evidence="1">HYR1</strain>
    </source>
</reference>